<keyword evidence="2" id="KW-0496">Mitochondrion</keyword>
<feature type="signal peptide" evidence="1">
    <location>
        <begin position="1"/>
        <end position="18"/>
    </location>
</feature>
<evidence type="ECO:0000313" key="2">
    <source>
        <dbReference type="EMBL" id="KUM50974.1"/>
    </source>
</evidence>
<name>A0A101M4J7_PICGL</name>
<gene>
    <name evidence="2" type="ORF">ABT39_MTgene820</name>
</gene>
<protein>
    <submittedName>
        <fullName evidence="2">Uncharacterized protein</fullName>
    </submittedName>
</protein>
<organism evidence="2">
    <name type="scientific">Picea glauca</name>
    <name type="common">White spruce</name>
    <name type="synonym">Pinus glauca</name>
    <dbReference type="NCBI Taxonomy" id="3330"/>
    <lineage>
        <taxon>Eukaryota</taxon>
        <taxon>Viridiplantae</taxon>
        <taxon>Streptophyta</taxon>
        <taxon>Embryophyta</taxon>
        <taxon>Tracheophyta</taxon>
        <taxon>Spermatophyta</taxon>
        <taxon>Pinopsida</taxon>
        <taxon>Pinidae</taxon>
        <taxon>Conifers I</taxon>
        <taxon>Pinales</taxon>
        <taxon>Pinaceae</taxon>
        <taxon>Picea</taxon>
    </lineage>
</organism>
<reference evidence="2" key="1">
    <citation type="journal article" date="2015" name="Genome Biol. Evol.">
        <title>Organellar Genomes of White Spruce (Picea glauca): Assembly and Annotation.</title>
        <authorList>
            <person name="Jackman S.D."/>
            <person name="Warren R.L."/>
            <person name="Gibb E.A."/>
            <person name="Vandervalk B.P."/>
            <person name="Mohamadi H."/>
            <person name="Chu J."/>
            <person name="Raymond A."/>
            <person name="Pleasance S."/>
            <person name="Coope R."/>
            <person name="Wildung M.R."/>
            <person name="Ritland C.E."/>
            <person name="Bousquet J."/>
            <person name="Jones S.J."/>
            <person name="Bohlmann J."/>
            <person name="Birol I."/>
        </authorList>
    </citation>
    <scope>NUCLEOTIDE SEQUENCE [LARGE SCALE GENOMIC DNA]</scope>
    <source>
        <tissue evidence="2">Flushing bud</tissue>
    </source>
</reference>
<dbReference type="EMBL" id="LKAM01000001">
    <property type="protein sequence ID" value="KUM50974.1"/>
    <property type="molecule type" value="Genomic_DNA"/>
</dbReference>
<geneLocation type="mitochondrion" evidence="2"/>
<proteinExistence type="predicted"/>
<keyword evidence="1" id="KW-0732">Signal</keyword>
<sequence>MNQLITSLFLVQVCDWLAWDFTRWKTDSKVRFEYCTHSTGLFILHGLEGKSPGTHPGGMPTHAGRLGFALFRLSLGEAGSCLGGYRCA</sequence>
<feature type="chain" id="PRO_5007100263" evidence="1">
    <location>
        <begin position="19"/>
        <end position="88"/>
    </location>
</feature>
<comment type="caution">
    <text evidence="2">The sequence shown here is derived from an EMBL/GenBank/DDBJ whole genome shotgun (WGS) entry which is preliminary data.</text>
</comment>
<dbReference type="AlphaFoldDB" id="A0A101M4J7"/>
<accession>A0A101M4J7</accession>
<evidence type="ECO:0000256" key="1">
    <source>
        <dbReference type="SAM" id="SignalP"/>
    </source>
</evidence>